<proteinExistence type="predicted"/>
<evidence type="ECO:0000313" key="1">
    <source>
        <dbReference type="EMBL" id="MTK22867.1"/>
    </source>
</evidence>
<dbReference type="EMBL" id="WMQE01000071">
    <property type="protein sequence ID" value="MTK22867.1"/>
    <property type="molecule type" value="Genomic_DNA"/>
</dbReference>
<organism evidence="1 2">
    <name type="scientific">Turicibacter sanguinis</name>
    <dbReference type="NCBI Taxonomy" id="154288"/>
    <lineage>
        <taxon>Bacteria</taxon>
        <taxon>Bacillati</taxon>
        <taxon>Bacillota</taxon>
        <taxon>Erysipelotrichia</taxon>
        <taxon>Erysipelotrichales</taxon>
        <taxon>Turicibacteraceae</taxon>
        <taxon>Turicibacter</taxon>
    </lineage>
</organism>
<dbReference type="AlphaFoldDB" id="A0A9X4XKX0"/>
<gene>
    <name evidence="1" type="ORF">GMA92_15845</name>
</gene>
<name>A0A9X4XKX0_9FIRM</name>
<dbReference type="RefSeq" id="WP_155223180.1">
    <property type="nucleotide sequence ID" value="NZ_CAJJOK010000018.1"/>
</dbReference>
<reference evidence="1 2" key="1">
    <citation type="journal article" date="2019" name="Nat. Med.">
        <title>A library of human gut bacterial isolates paired with longitudinal multiomics data enables mechanistic microbiome research.</title>
        <authorList>
            <person name="Poyet M."/>
            <person name="Groussin M."/>
            <person name="Gibbons S.M."/>
            <person name="Avila-Pacheco J."/>
            <person name="Jiang X."/>
            <person name="Kearney S.M."/>
            <person name="Perrotta A.R."/>
            <person name="Berdy B."/>
            <person name="Zhao S."/>
            <person name="Lieberman T.D."/>
            <person name="Swanson P.K."/>
            <person name="Smith M."/>
            <person name="Roesemann S."/>
            <person name="Alexander J.E."/>
            <person name="Rich S.A."/>
            <person name="Livny J."/>
            <person name="Vlamakis H."/>
            <person name="Clish C."/>
            <person name="Bullock K."/>
            <person name="Deik A."/>
            <person name="Scott J."/>
            <person name="Pierce K.A."/>
            <person name="Xavier R.J."/>
            <person name="Alm E.J."/>
        </authorList>
    </citation>
    <scope>NUCLEOTIDE SEQUENCE [LARGE SCALE GENOMIC DNA]</scope>
    <source>
        <strain evidence="1 2">BIOML-A198</strain>
    </source>
</reference>
<accession>A0A9X4XKX0</accession>
<evidence type="ECO:0000313" key="2">
    <source>
        <dbReference type="Proteomes" id="UP000487649"/>
    </source>
</evidence>
<protein>
    <submittedName>
        <fullName evidence="1">Uncharacterized protein</fullName>
    </submittedName>
</protein>
<sequence>MSTLEGFDEFIDLCSDMKIEDEEVAVVLKRTLSIPKARVNKNAPKLSGLTKKSIKIKVKRNPFGGCTGTIYLNNFQAMFQEFRNVRQSGKHIGWFERSIRESEDDFVKSLREELVDRKMKS</sequence>
<dbReference type="Proteomes" id="UP000487649">
    <property type="component" value="Unassembled WGS sequence"/>
</dbReference>
<comment type="caution">
    <text evidence="1">The sequence shown here is derived from an EMBL/GenBank/DDBJ whole genome shotgun (WGS) entry which is preliminary data.</text>
</comment>